<gene>
    <name evidence="2" type="ORF">D1Z90_13135</name>
</gene>
<dbReference type="Gene3D" id="3.40.190.10">
    <property type="entry name" value="Periplasmic binding protein-like II"/>
    <property type="match status" value="2"/>
</dbReference>
<keyword evidence="1" id="KW-0732">Signal</keyword>
<dbReference type="SUPFAM" id="SSF53850">
    <property type="entry name" value="Periplasmic binding protein-like II"/>
    <property type="match status" value="1"/>
</dbReference>
<dbReference type="OrthoDB" id="547680at2"/>
<comment type="caution">
    <text evidence="2">The sequence shown here is derived from an EMBL/GenBank/DDBJ whole genome shotgun (WGS) entry which is preliminary data.</text>
</comment>
<feature type="chain" id="PRO_5019525793" evidence="1">
    <location>
        <begin position="25"/>
        <end position="299"/>
    </location>
</feature>
<accession>A0A418YD23</accession>
<keyword evidence="3" id="KW-1185">Reference proteome</keyword>
<proteinExistence type="predicted"/>
<reference evidence="2 3" key="1">
    <citation type="submission" date="2018-09" db="EMBL/GenBank/DDBJ databases">
        <authorList>
            <person name="Wang F."/>
        </authorList>
    </citation>
    <scope>NUCLEOTIDE SEQUENCE [LARGE SCALE GENOMIC DNA]</scope>
    <source>
        <strain evidence="2 3">PLHSC7-2</strain>
    </source>
</reference>
<evidence type="ECO:0000256" key="1">
    <source>
        <dbReference type="SAM" id="SignalP"/>
    </source>
</evidence>
<protein>
    <submittedName>
        <fullName evidence="2">Uncharacterized protein</fullName>
    </submittedName>
</protein>
<organism evidence="2 3">
    <name type="scientific">Motilimonas pumila</name>
    <dbReference type="NCBI Taxonomy" id="2303987"/>
    <lineage>
        <taxon>Bacteria</taxon>
        <taxon>Pseudomonadati</taxon>
        <taxon>Pseudomonadota</taxon>
        <taxon>Gammaproteobacteria</taxon>
        <taxon>Alteromonadales</taxon>
        <taxon>Alteromonadales genera incertae sedis</taxon>
        <taxon>Motilimonas</taxon>
    </lineage>
</organism>
<feature type="signal peptide" evidence="1">
    <location>
        <begin position="1"/>
        <end position="24"/>
    </location>
</feature>
<dbReference type="Proteomes" id="UP000283255">
    <property type="component" value="Unassembled WGS sequence"/>
</dbReference>
<evidence type="ECO:0000313" key="3">
    <source>
        <dbReference type="Proteomes" id="UP000283255"/>
    </source>
</evidence>
<evidence type="ECO:0000313" key="2">
    <source>
        <dbReference type="EMBL" id="RJG42412.1"/>
    </source>
</evidence>
<dbReference type="EMBL" id="QZCH01000017">
    <property type="protein sequence ID" value="RJG42412.1"/>
    <property type="molecule type" value="Genomic_DNA"/>
</dbReference>
<reference evidence="2 3" key="2">
    <citation type="submission" date="2019-01" db="EMBL/GenBank/DDBJ databases">
        <title>Motilimonas pumilus sp. nov., isolated from the gut of sea cucumber (Apostichopus japonicus).</title>
        <authorList>
            <person name="Wang F.-Q."/>
            <person name="Ren L.-H."/>
            <person name="Lin Y.-W."/>
            <person name="Sun G.-H."/>
            <person name="Du Z.-J."/>
            <person name="Zhao J.-X."/>
            <person name="Liu X.-J."/>
            <person name="Liu L.-J."/>
        </authorList>
    </citation>
    <scope>NUCLEOTIDE SEQUENCE [LARGE SCALE GENOMIC DNA]</scope>
    <source>
        <strain evidence="2 3">PLHSC7-2</strain>
    </source>
</reference>
<name>A0A418YD23_9GAMM</name>
<dbReference type="AlphaFoldDB" id="A0A418YD23"/>
<sequence length="299" mass="33903">MNKAATTCFLTALCWLGASLTVQAQVKNIVVWNQLVSHPNQMVPQLLQRALEVTAQQYGDVNLIPSEAMEQGRLIRHMSSKPLIQVAVFGPTQQRERDAIAVRFPVTATLLSHRVCLIKAGRQAQFNGISGLHSLLESGITIGQHQDWPDTAILEANGINVWKSNKYSLLFDQLNVGRFDCFARGANEVVQEQVAHSFKNIVTEQSFVVYYPFPLFFFVNKAHPELAKRIELGLHELQSSGEFKRLFNTHFARTLNELNLAERNYLELKNPFLTPETEAAMQKYRDVFQPLIFANNHLQ</sequence>
<dbReference type="RefSeq" id="WP_119911234.1">
    <property type="nucleotide sequence ID" value="NZ_QZCH01000017.1"/>
</dbReference>